<dbReference type="InterPro" id="IPR036097">
    <property type="entry name" value="HisK_dim/P_sf"/>
</dbReference>
<dbReference type="HOGENOM" id="CLU_011260_3_0_6"/>
<keyword evidence="6" id="KW-0418">Kinase</keyword>
<dbReference type="InterPro" id="IPR003594">
    <property type="entry name" value="HATPase_dom"/>
</dbReference>
<dbReference type="SUPFAM" id="SSF53850">
    <property type="entry name" value="Periplasmic binding protein-like II"/>
    <property type="match status" value="1"/>
</dbReference>
<reference evidence="6 7" key="1">
    <citation type="journal article" date="2006" name="J. Bacteriol.">
        <title>Genome sequence of Aeromonas hydrophila ATCC 7966T: jack of all trades.</title>
        <authorList>
            <person name="Seshadri R."/>
            <person name="Joseph S.W."/>
            <person name="Chopra A.K."/>
            <person name="Sha J."/>
            <person name="Shaw J."/>
            <person name="Graf J."/>
            <person name="Haft D."/>
            <person name="Wu M."/>
            <person name="Ren Q."/>
            <person name="Rosovitz M.J."/>
            <person name="Madupu R."/>
            <person name="Tallon L."/>
            <person name="Kim M."/>
            <person name="Jin S."/>
            <person name="Vuong H."/>
            <person name="Stine O.C."/>
            <person name="Ali A."/>
            <person name="Horneman A.J."/>
            <person name="Heidelberg J.F."/>
        </authorList>
    </citation>
    <scope>NUCLEOTIDE SEQUENCE [LARGE SCALE GENOMIC DNA]</scope>
    <source>
        <strain evidence="7">ATCC 7966 / DSM 30187 / BCRC 13018 / CCUG 14551 / JCM 1027 / KCTC 2358 / NCIMB 9240 / NCTC 8049</strain>
    </source>
</reference>
<comment type="catalytic activity">
    <reaction evidence="1">
        <text>ATP + protein L-histidine = ADP + protein N-phospho-L-histidine.</text>
        <dbReference type="EC" id="2.7.13.3"/>
    </reaction>
</comment>
<dbReference type="SMART" id="SM00388">
    <property type="entry name" value="HisKA"/>
    <property type="match status" value="1"/>
</dbReference>
<dbReference type="PRINTS" id="PR00344">
    <property type="entry name" value="BCTRLSENSOR"/>
</dbReference>
<dbReference type="PANTHER" id="PTHR43065">
    <property type="entry name" value="SENSOR HISTIDINE KINASE"/>
    <property type="match status" value="1"/>
</dbReference>
<dbReference type="KEGG" id="aha:AHA_3288"/>
<evidence type="ECO:0000256" key="1">
    <source>
        <dbReference type="ARBA" id="ARBA00000085"/>
    </source>
</evidence>
<dbReference type="InterPro" id="IPR005467">
    <property type="entry name" value="His_kinase_dom"/>
</dbReference>
<dbReference type="EC" id="2.7.13.3" evidence="2"/>
<name>A0KNC8_AERHH</name>
<protein>
    <recommendedName>
        <fullName evidence="2">histidine kinase</fullName>
        <ecNumber evidence="2">2.7.13.3</ecNumber>
    </recommendedName>
</protein>
<dbReference type="CDD" id="cd00082">
    <property type="entry name" value="HisKA"/>
    <property type="match status" value="1"/>
</dbReference>
<dbReference type="InterPro" id="IPR004358">
    <property type="entry name" value="Sig_transdc_His_kin-like_C"/>
</dbReference>
<keyword evidence="3" id="KW-0597">Phosphoprotein</keyword>
<dbReference type="PANTHER" id="PTHR43065:SF42">
    <property type="entry name" value="TWO-COMPONENT SENSOR PPRA"/>
    <property type="match status" value="1"/>
</dbReference>
<evidence type="ECO:0000313" key="7">
    <source>
        <dbReference type="Proteomes" id="UP000000756"/>
    </source>
</evidence>
<feature type="region of interest" description="Disordered" evidence="4">
    <location>
        <begin position="1"/>
        <end position="33"/>
    </location>
</feature>
<dbReference type="Proteomes" id="UP000000756">
    <property type="component" value="Chromosome"/>
</dbReference>
<evidence type="ECO:0000256" key="3">
    <source>
        <dbReference type="ARBA" id="ARBA00022553"/>
    </source>
</evidence>
<dbReference type="PROSITE" id="PS50109">
    <property type="entry name" value="HIS_KIN"/>
    <property type="match status" value="1"/>
</dbReference>
<proteinExistence type="predicted"/>
<dbReference type="SMART" id="SM00387">
    <property type="entry name" value="HATPase_c"/>
    <property type="match status" value="1"/>
</dbReference>
<feature type="domain" description="Histidine kinase" evidence="5">
    <location>
        <begin position="435"/>
        <end position="679"/>
    </location>
</feature>
<dbReference type="Pfam" id="PF02518">
    <property type="entry name" value="HATPase_c"/>
    <property type="match status" value="1"/>
</dbReference>
<dbReference type="eggNOG" id="COG4191">
    <property type="taxonomic scope" value="Bacteria"/>
</dbReference>
<dbReference type="SUPFAM" id="SSF55874">
    <property type="entry name" value="ATPase domain of HSP90 chaperone/DNA topoisomerase II/histidine kinase"/>
    <property type="match status" value="1"/>
</dbReference>
<dbReference type="InterPro" id="IPR003661">
    <property type="entry name" value="HisK_dim/P_dom"/>
</dbReference>
<evidence type="ECO:0000256" key="2">
    <source>
        <dbReference type="ARBA" id="ARBA00012438"/>
    </source>
</evidence>
<accession>A0KNC8</accession>
<organism evidence="6 7">
    <name type="scientific">Aeromonas hydrophila subsp. hydrophila (strain ATCC 7966 / DSM 30187 / BCRC 13018 / CCUG 14551 / JCM 1027 / KCTC 2358 / NCIMB 9240 / NCTC 8049)</name>
    <dbReference type="NCBI Taxonomy" id="380703"/>
    <lineage>
        <taxon>Bacteria</taxon>
        <taxon>Pseudomonadati</taxon>
        <taxon>Pseudomonadota</taxon>
        <taxon>Gammaproteobacteria</taxon>
        <taxon>Aeromonadales</taxon>
        <taxon>Aeromonadaceae</taxon>
        <taxon>Aeromonas</taxon>
    </lineage>
</organism>
<dbReference type="OrthoDB" id="9772100at2"/>
<dbReference type="EnsemblBacteria" id="ABK37421">
    <property type="protein sequence ID" value="ABK37421"/>
    <property type="gene ID" value="AHA_3288"/>
</dbReference>
<dbReference type="Gene3D" id="3.30.565.10">
    <property type="entry name" value="Histidine kinase-like ATPase, C-terminal domain"/>
    <property type="match status" value="1"/>
</dbReference>
<dbReference type="Gene3D" id="1.10.287.130">
    <property type="match status" value="1"/>
</dbReference>
<dbReference type="Gene3D" id="3.40.190.10">
    <property type="entry name" value="Periplasmic binding protein-like II"/>
    <property type="match status" value="1"/>
</dbReference>
<keyword evidence="6" id="KW-0808">Transferase</keyword>
<dbReference type="GO" id="GO:0000155">
    <property type="term" value="F:phosphorelay sensor kinase activity"/>
    <property type="evidence" value="ECO:0007669"/>
    <property type="project" value="InterPro"/>
</dbReference>
<feature type="compositionally biased region" description="Basic and acidic residues" evidence="4">
    <location>
        <begin position="22"/>
        <end position="33"/>
    </location>
</feature>
<dbReference type="InterPro" id="IPR036890">
    <property type="entry name" value="HATPase_C_sf"/>
</dbReference>
<dbReference type="EMBL" id="CP000462">
    <property type="protein sequence ID" value="ABK37421.1"/>
    <property type="molecule type" value="Genomic_DNA"/>
</dbReference>
<keyword evidence="7" id="KW-1185">Reference proteome</keyword>
<gene>
    <name evidence="6" type="ordered locus">AHA_3288</name>
</gene>
<sequence length="694" mass="75814">MNCDRGGVCRPSRPRSRASARPGDRLPPLHREESPLHVPVPLPLLSLLLWLALSALPLRVQAAPTPSLPAPARQESAPSQATPVQALAEPIRIGVLATRGPALARAQWQPLLYWLAQRVPGHRFVLHPLGLDELAEAVAREHLDFVITNPGQSVSLARQYPLAWLATLKSPAGGDNLAIGAALVVPAQAPYRHWRDLEGQAVAAVSENAFGGYLAYRFEAGEQGIRLERFFSTVQFTGFPLDRLIERLAAGEVAAAIVPVCQLERMEREGKVARGAYRVLDDQAPAGFGCQSSTRLYPNWSFAKTERASPALALTVTRALFDLPADSEAAIAADSAGWTVPTSELAIDRLLKALDRHPLQGPWWQAAWHWLRQHQQWGWGALALVLLLGGHHLLLQRLFNRSQRRLLKARHQLEQKGRQLAQARRLAELGELGANVAHEINQPLSAIANYSQGALLRLDKLAQDPAQAAAQASLRQALEQIGLQVQRITQTVNRLRARLQKRPPRVEPCDLPTLVAELRPLLEQMLAPLDVAFSLHWRGQPRPLPLDGTGMEQLLVNLIKNGAESAAQSVAKSAVKKARAAVHSPAHPPAQAAAQEPARVELLIAFEAQSLLLEIRDNGAGLRVPATELQQAFYSDKPDGMGLGLAICREVVESHRGQFSLENLSPHGCLARVILPVPLPEAPHPQPADTEELR</sequence>
<evidence type="ECO:0000313" key="6">
    <source>
        <dbReference type="EMBL" id="ABK37421.1"/>
    </source>
</evidence>
<dbReference type="SUPFAM" id="SSF47384">
    <property type="entry name" value="Homodimeric domain of signal transducing histidine kinase"/>
    <property type="match status" value="1"/>
</dbReference>
<dbReference type="eggNOG" id="COG3221">
    <property type="taxonomic scope" value="Bacteria"/>
</dbReference>
<evidence type="ECO:0000259" key="5">
    <source>
        <dbReference type="PROSITE" id="PS50109"/>
    </source>
</evidence>
<dbReference type="Pfam" id="PF00512">
    <property type="entry name" value="HisKA"/>
    <property type="match status" value="1"/>
</dbReference>
<dbReference type="Pfam" id="PF12974">
    <property type="entry name" value="Phosphonate-bd"/>
    <property type="match status" value="1"/>
</dbReference>
<dbReference type="AlphaFoldDB" id="A0KNC8"/>
<dbReference type="PATRIC" id="fig|380703.7.peg.3283"/>
<evidence type="ECO:0000256" key="4">
    <source>
        <dbReference type="SAM" id="MobiDB-lite"/>
    </source>
</evidence>
<dbReference type="STRING" id="380703.AHA_3288"/>